<dbReference type="Proteomes" id="UP000747542">
    <property type="component" value="Unassembled WGS sequence"/>
</dbReference>
<evidence type="ECO:0000313" key="2">
    <source>
        <dbReference type="EMBL" id="KAG7175451.1"/>
    </source>
</evidence>
<gene>
    <name evidence="2" type="ORF">Hamer_G027007</name>
</gene>
<organism evidence="2 3">
    <name type="scientific">Homarus americanus</name>
    <name type="common">American lobster</name>
    <dbReference type="NCBI Taxonomy" id="6706"/>
    <lineage>
        <taxon>Eukaryota</taxon>
        <taxon>Metazoa</taxon>
        <taxon>Ecdysozoa</taxon>
        <taxon>Arthropoda</taxon>
        <taxon>Crustacea</taxon>
        <taxon>Multicrustacea</taxon>
        <taxon>Malacostraca</taxon>
        <taxon>Eumalacostraca</taxon>
        <taxon>Eucarida</taxon>
        <taxon>Decapoda</taxon>
        <taxon>Pleocyemata</taxon>
        <taxon>Astacidea</taxon>
        <taxon>Nephropoidea</taxon>
        <taxon>Nephropidae</taxon>
        <taxon>Homarus</taxon>
    </lineage>
</organism>
<evidence type="ECO:0000313" key="3">
    <source>
        <dbReference type="Proteomes" id="UP000747542"/>
    </source>
</evidence>
<comment type="caution">
    <text evidence="2">The sequence shown here is derived from an EMBL/GenBank/DDBJ whole genome shotgun (WGS) entry which is preliminary data.</text>
</comment>
<dbReference type="EMBL" id="JAHLQT010006067">
    <property type="protein sequence ID" value="KAG7175451.1"/>
    <property type="molecule type" value="Genomic_DNA"/>
</dbReference>
<dbReference type="AlphaFoldDB" id="A0A8J5N987"/>
<keyword evidence="3" id="KW-1185">Reference proteome</keyword>
<evidence type="ECO:0000256" key="1">
    <source>
        <dbReference type="SAM" id="MobiDB-lite"/>
    </source>
</evidence>
<sequence>MRSLASGLTDSEGDGINCDETEKMGLDIQRSVDNQPNWPDHFMKKIDKYELASTIQMDLTNLIPKAEVQQLKREMPVIDGGWLLH</sequence>
<name>A0A8J5N987_HOMAM</name>
<feature type="region of interest" description="Disordered" evidence="1">
    <location>
        <begin position="1"/>
        <end position="20"/>
    </location>
</feature>
<proteinExistence type="predicted"/>
<reference evidence="2" key="1">
    <citation type="journal article" date="2021" name="Sci. Adv.">
        <title>The American lobster genome reveals insights on longevity, neural, and immune adaptations.</title>
        <authorList>
            <person name="Polinski J.M."/>
            <person name="Zimin A.V."/>
            <person name="Clark K.F."/>
            <person name="Kohn A.B."/>
            <person name="Sadowski N."/>
            <person name="Timp W."/>
            <person name="Ptitsyn A."/>
            <person name="Khanna P."/>
            <person name="Romanova D.Y."/>
            <person name="Williams P."/>
            <person name="Greenwood S.J."/>
            <person name="Moroz L.L."/>
            <person name="Walt D.R."/>
            <person name="Bodnar A.G."/>
        </authorList>
    </citation>
    <scope>NUCLEOTIDE SEQUENCE</scope>
    <source>
        <strain evidence="2">GMGI-L3</strain>
    </source>
</reference>
<protein>
    <submittedName>
        <fullName evidence="2">Uncharacterized protein</fullName>
    </submittedName>
</protein>
<accession>A0A8J5N987</accession>